<dbReference type="GeneID" id="42364843"/>
<dbReference type="Proteomes" id="UP000377803">
    <property type="component" value="Chromosome"/>
</dbReference>
<organism evidence="1 2">
    <name type="scientific">Candidatus Nanohalobium constans</name>
    <dbReference type="NCBI Taxonomy" id="2565781"/>
    <lineage>
        <taxon>Archaea</taxon>
        <taxon>Candidatus Nanohalarchaeota</taxon>
        <taxon>Candidatus Nanohalobia</taxon>
        <taxon>Candidatus Nanohalobiales</taxon>
        <taxon>Candidatus Nanohalobiaceae</taxon>
        <taxon>Candidatus Nanohalobium</taxon>
    </lineage>
</organism>
<keyword evidence="2" id="KW-1185">Reference proteome</keyword>
<dbReference type="AlphaFoldDB" id="A0A5Q0UGM5"/>
<dbReference type="RefSeq" id="WP_153550099.1">
    <property type="nucleotide sequence ID" value="NZ_CP040089.1"/>
</dbReference>
<dbReference type="KEGG" id="ncon:LC1Nh_0459"/>
<gene>
    <name evidence="1" type="ORF">LC1Nh_0459</name>
</gene>
<sequence>MDVKLTEEAIKDKDSLSQDEWAKIKDKIDEITNQLSHEGLKLISNPFLNHPIWQLTIEENPANHRAFIDVRNSQIIIIAIWDFEFTHQGDDHWEELTNRV</sequence>
<proteinExistence type="predicted"/>
<name>A0A5Q0UGM5_9ARCH</name>
<reference evidence="2" key="1">
    <citation type="submission" date="2019-05" db="EMBL/GenBank/DDBJ databases">
        <title>Candidatus Nanohalobium constans, a novel model system to study the DPANN nano-sized archaea: genomic and physiological characterization of a nanoarchaeon co-cultured with its chitinotrophic host.</title>
        <authorList>
            <person name="La Cono V."/>
            <person name="Arcadi E."/>
            <person name="Crisafi F."/>
            <person name="Denaro R."/>
            <person name="La Spada G."/>
            <person name="Messina E."/>
            <person name="Smedile F."/>
            <person name="Toshchakov S.V."/>
            <person name="Shevchenko M.A."/>
            <person name="Golyshin P.N."/>
            <person name="Golyshina O.V."/>
            <person name="Ferrer M."/>
            <person name="Rohde M."/>
            <person name="Mushegian A."/>
            <person name="Sorokin D.Y."/>
            <person name="Giuliano L."/>
            <person name="Yakimov M.M."/>
        </authorList>
    </citation>
    <scope>NUCLEOTIDE SEQUENCE [LARGE SCALE GENOMIC DNA]</scope>
    <source>
        <strain evidence="2">LC1Nh</strain>
    </source>
</reference>
<evidence type="ECO:0000313" key="2">
    <source>
        <dbReference type="Proteomes" id="UP000377803"/>
    </source>
</evidence>
<accession>A0A5Q0UGM5</accession>
<protein>
    <submittedName>
        <fullName evidence="1">Uncharacterized protein</fullName>
    </submittedName>
</protein>
<dbReference type="EMBL" id="CP040089">
    <property type="protein sequence ID" value="QGA80360.1"/>
    <property type="molecule type" value="Genomic_DNA"/>
</dbReference>
<evidence type="ECO:0000313" key="1">
    <source>
        <dbReference type="EMBL" id="QGA80360.1"/>
    </source>
</evidence>